<dbReference type="AlphaFoldDB" id="A0A2U1KNC7"/>
<evidence type="ECO:0000313" key="7">
    <source>
        <dbReference type="EMBL" id="PWA38276.1"/>
    </source>
</evidence>
<organism evidence="7 8">
    <name type="scientific">Artemisia annua</name>
    <name type="common">Sweet wormwood</name>
    <dbReference type="NCBI Taxonomy" id="35608"/>
    <lineage>
        <taxon>Eukaryota</taxon>
        <taxon>Viridiplantae</taxon>
        <taxon>Streptophyta</taxon>
        <taxon>Embryophyta</taxon>
        <taxon>Tracheophyta</taxon>
        <taxon>Spermatophyta</taxon>
        <taxon>Magnoliopsida</taxon>
        <taxon>eudicotyledons</taxon>
        <taxon>Gunneridae</taxon>
        <taxon>Pentapetalae</taxon>
        <taxon>asterids</taxon>
        <taxon>campanulids</taxon>
        <taxon>Asterales</taxon>
        <taxon>Asteraceae</taxon>
        <taxon>Asteroideae</taxon>
        <taxon>Anthemideae</taxon>
        <taxon>Artemisiinae</taxon>
        <taxon>Artemisia</taxon>
    </lineage>
</organism>
<name>A0A2U1KNC7_ARTAN</name>
<dbReference type="SMART" id="SM00360">
    <property type="entry name" value="RRM"/>
    <property type="match status" value="1"/>
</dbReference>
<dbReference type="CDD" id="cd00590">
    <property type="entry name" value="RRM_SF"/>
    <property type="match status" value="1"/>
</dbReference>
<dbReference type="OrthoDB" id="1436792at2759"/>
<dbReference type="Pfam" id="PF00076">
    <property type="entry name" value="RRM_1"/>
    <property type="match status" value="1"/>
</dbReference>
<dbReference type="Gene3D" id="3.30.70.330">
    <property type="match status" value="1"/>
</dbReference>
<keyword evidence="8" id="KW-1185">Reference proteome</keyword>
<evidence type="ECO:0000256" key="2">
    <source>
        <dbReference type="ARBA" id="ARBA00022728"/>
    </source>
</evidence>
<dbReference type="PROSITE" id="PS50102">
    <property type="entry name" value="RRM"/>
    <property type="match status" value="1"/>
</dbReference>
<dbReference type="GO" id="GO:0005681">
    <property type="term" value="C:spliceosomal complex"/>
    <property type="evidence" value="ECO:0007669"/>
    <property type="project" value="UniProtKB-KW"/>
</dbReference>
<dbReference type="InterPro" id="IPR000504">
    <property type="entry name" value="RRM_dom"/>
</dbReference>
<protein>
    <recommendedName>
        <fullName evidence="6">RRM domain-containing protein</fullName>
    </recommendedName>
</protein>
<proteinExistence type="predicted"/>
<keyword evidence="2" id="KW-0747">Spliceosome</keyword>
<dbReference type="GO" id="GO:0006397">
    <property type="term" value="P:mRNA processing"/>
    <property type="evidence" value="ECO:0007669"/>
    <property type="project" value="UniProtKB-KW"/>
</dbReference>
<dbReference type="EMBL" id="PKPP01015806">
    <property type="protein sequence ID" value="PWA38276.1"/>
    <property type="molecule type" value="Genomic_DNA"/>
</dbReference>
<dbReference type="InterPro" id="IPR035979">
    <property type="entry name" value="RBD_domain_sf"/>
</dbReference>
<keyword evidence="3" id="KW-0508">mRNA splicing</keyword>
<evidence type="ECO:0000256" key="5">
    <source>
        <dbReference type="SAM" id="MobiDB-lite"/>
    </source>
</evidence>
<dbReference type="Proteomes" id="UP000245207">
    <property type="component" value="Unassembled WGS sequence"/>
</dbReference>
<dbReference type="GO" id="GO:0008380">
    <property type="term" value="P:RNA splicing"/>
    <property type="evidence" value="ECO:0007669"/>
    <property type="project" value="UniProtKB-KW"/>
</dbReference>
<keyword evidence="4" id="KW-0694">RNA-binding</keyword>
<keyword evidence="1" id="KW-0507">mRNA processing</keyword>
<evidence type="ECO:0000256" key="1">
    <source>
        <dbReference type="ARBA" id="ARBA00022664"/>
    </source>
</evidence>
<feature type="region of interest" description="Disordered" evidence="5">
    <location>
        <begin position="440"/>
        <end position="474"/>
    </location>
</feature>
<feature type="compositionally biased region" description="Polar residues" evidence="5">
    <location>
        <begin position="450"/>
        <end position="459"/>
    </location>
</feature>
<dbReference type="InterPro" id="IPR050907">
    <property type="entry name" value="SRSF"/>
</dbReference>
<dbReference type="SUPFAM" id="SSF54928">
    <property type="entry name" value="RNA-binding domain, RBD"/>
    <property type="match status" value="1"/>
</dbReference>
<evidence type="ECO:0000259" key="6">
    <source>
        <dbReference type="PROSITE" id="PS50102"/>
    </source>
</evidence>
<reference evidence="7 8" key="1">
    <citation type="journal article" date="2018" name="Mol. Plant">
        <title>The genome of Artemisia annua provides insight into the evolution of Asteraceae family and artemisinin biosynthesis.</title>
        <authorList>
            <person name="Shen Q."/>
            <person name="Zhang L."/>
            <person name="Liao Z."/>
            <person name="Wang S."/>
            <person name="Yan T."/>
            <person name="Shi P."/>
            <person name="Liu M."/>
            <person name="Fu X."/>
            <person name="Pan Q."/>
            <person name="Wang Y."/>
            <person name="Lv Z."/>
            <person name="Lu X."/>
            <person name="Zhang F."/>
            <person name="Jiang W."/>
            <person name="Ma Y."/>
            <person name="Chen M."/>
            <person name="Hao X."/>
            <person name="Li L."/>
            <person name="Tang Y."/>
            <person name="Lv G."/>
            <person name="Zhou Y."/>
            <person name="Sun X."/>
            <person name="Brodelius P.E."/>
            <person name="Rose J.K.C."/>
            <person name="Tang K."/>
        </authorList>
    </citation>
    <scope>NUCLEOTIDE SEQUENCE [LARGE SCALE GENOMIC DNA]</scope>
    <source>
        <strain evidence="8">cv. Huhao1</strain>
        <tissue evidence="7">Leaf</tissue>
    </source>
</reference>
<sequence>MSRTANEGIANQVSHSIFVTNFPAGTSAKQLWDICEQYGKVVDSFIPDRVSKEGKKFAFVRFARVKNLEVLIGNLNTVWIGKFHLRFNVARFQRGEKFDGVRKGDQKQPVRVNVPSRASSFSRSFVAAVSNEACSGSSAKKMEDKPVMVIDDDCLCDKRFDFVLMAKVKTFDSMPNLGVVLKDEGFENVTIRYVGGLWVSMEFLDSHARGCFQKHEGLDTWFSVVQPWKSEFKVDERAIWIDVEGVPLVAWTNKTFRKIAKRWGDMVFYEDSEDSNLWHKRLCVVTKVEDFIMESFKIIIKGKVYTVRAREIIGWIPDFMEEEDDLSSDSDEEVSEKSVSINDFCSSVKENVSSGRDSKKKKEVKKGFTEKTKSENPFGIYDLLDHNRYKAFVENLESEDFSKPPGFSSFVADKKVASENDEGRVNSVYQVQENLSNLNQNSNHMEVDQQAESNSNSVKGGQGLKISKMVGKYK</sequence>
<comment type="caution">
    <text evidence="7">The sequence shown here is derived from an EMBL/GenBank/DDBJ whole genome shotgun (WGS) entry which is preliminary data.</text>
</comment>
<evidence type="ECO:0000313" key="8">
    <source>
        <dbReference type="Proteomes" id="UP000245207"/>
    </source>
</evidence>
<feature type="domain" description="RRM" evidence="6">
    <location>
        <begin position="15"/>
        <end position="92"/>
    </location>
</feature>
<dbReference type="GO" id="GO:0003723">
    <property type="term" value="F:RNA binding"/>
    <property type="evidence" value="ECO:0007669"/>
    <property type="project" value="UniProtKB-UniRule"/>
</dbReference>
<dbReference type="STRING" id="35608.A0A2U1KNC7"/>
<evidence type="ECO:0000256" key="4">
    <source>
        <dbReference type="PROSITE-ProRule" id="PRU00176"/>
    </source>
</evidence>
<accession>A0A2U1KNC7</accession>
<dbReference type="InterPro" id="IPR012677">
    <property type="entry name" value="Nucleotide-bd_a/b_plait_sf"/>
</dbReference>
<gene>
    <name evidence="7" type="ORF">CTI12_AA581890</name>
</gene>
<dbReference type="PANTHER" id="PTHR23147">
    <property type="entry name" value="SERINE/ARGININE RICH SPLICING FACTOR"/>
    <property type="match status" value="1"/>
</dbReference>
<evidence type="ECO:0000256" key="3">
    <source>
        <dbReference type="ARBA" id="ARBA00023187"/>
    </source>
</evidence>